<keyword evidence="2" id="KW-0963">Cytoplasm</keyword>
<dbReference type="AlphaFoldDB" id="A0A8B9KF29"/>
<reference evidence="8" key="1">
    <citation type="submission" date="2025-08" db="UniProtKB">
        <authorList>
            <consortium name="Ensembl"/>
        </authorList>
    </citation>
    <scope>IDENTIFICATION</scope>
</reference>
<dbReference type="GO" id="GO:0005886">
    <property type="term" value="C:plasma membrane"/>
    <property type="evidence" value="ECO:0007669"/>
    <property type="project" value="TreeGrafter"/>
</dbReference>
<feature type="domain" description="GED" evidence="6">
    <location>
        <begin position="541"/>
        <end position="632"/>
    </location>
</feature>
<evidence type="ECO:0000313" key="8">
    <source>
        <dbReference type="Ensembl" id="ENSAMXP00005035757.1"/>
    </source>
</evidence>
<dbReference type="Ensembl" id="ENSAMXT00005038999.1">
    <property type="protein sequence ID" value="ENSAMXP00005035757.1"/>
    <property type="gene ID" value="ENSAMXG00005016648.1"/>
</dbReference>
<dbReference type="SUPFAM" id="SSF52540">
    <property type="entry name" value="P-loop containing nucleoside triphosphate hydrolases"/>
    <property type="match status" value="1"/>
</dbReference>
<evidence type="ECO:0000259" key="7">
    <source>
        <dbReference type="PROSITE" id="PS51718"/>
    </source>
</evidence>
<dbReference type="PROSITE" id="PS51388">
    <property type="entry name" value="GED"/>
    <property type="match status" value="1"/>
</dbReference>
<evidence type="ECO:0000256" key="3">
    <source>
        <dbReference type="ARBA" id="ARBA00022741"/>
    </source>
</evidence>
<dbReference type="GO" id="GO:0051607">
    <property type="term" value="P:defense response to virus"/>
    <property type="evidence" value="ECO:0007669"/>
    <property type="project" value="TreeGrafter"/>
</dbReference>
<keyword evidence="3 5" id="KW-0547">Nucleotide-binding</keyword>
<evidence type="ECO:0000256" key="1">
    <source>
        <dbReference type="ARBA" id="ARBA00004496"/>
    </source>
</evidence>
<evidence type="ECO:0000256" key="4">
    <source>
        <dbReference type="ARBA" id="ARBA00023134"/>
    </source>
</evidence>
<dbReference type="CDD" id="cd08771">
    <property type="entry name" value="DLP_1"/>
    <property type="match status" value="1"/>
</dbReference>
<comment type="subcellular location">
    <subcellularLocation>
        <location evidence="1">Cytoplasm</location>
    </subcellularLocation>
</comment>
<feature type="domain" description="Dynamin-type G" evidence="7">
    <location>
        <begin position="31"/>
        <end position="304"/>
    </location>
</feature>
<dbReference type="GO" id="GO:0005737">
    <property type="term" value="C:cytoplasm"/>
    <property type="evidence" value="ECO:0007669"/>
    <property type="project" value="UniProtKB-SubCell"/>
</dbReference>
<dbReference type="Pfam" id="PF01031">
    <property type="entry name" value="Dynamin_M"/>
    <property type="match status" value="1"/>
</dbReference>
<evidence type="ECO:0000259" key="6">
    <source>
        <dbReference type="PROSITE" id="PS51388"/>
    </source>
</evidence>
<dbReference type="SMART" id="SM00302">
    <property type="entry name" value="GED"/>
    <property type="match status" value="1"/>
</dbReference>
<sequence>MGSTLNEQYEEKVRPCIDLIDSLRSQGVEKDLALPAIAVIGDQSSGKSSVLEALSGVALPRGSGIVTRCPLELKMKRCREEDSWHGKISYDGYEEELDDPAEVESKIREAQDKIAGVGVGISDDLISLEITSSNVPDLTLIDLPGIARVAVKGQPEDIGDQIKRLIRKFITKQETINLVVVPCNVDIATTEALKMAQVEDPNGERTLGILTKPDLVDKGTEETVVEIVNNEIINLTKGYMIVRCRGQKEIIDRVSLTEATEKEKAFFRDHPHFSALYDDGKATVPKLAEKLTLELVHHIEKSLPRLEEQIEAKLAETQDELEKYGNGPPMEPSERIYYLIDKVTAFTQDALNLTMGEELRTAPHLNIFSNLRIKFESWKQHLDQSGETFNRRIEKEVQEYEVKYRGRELPGFINYKTFEVMVKDQIKKLEEPAVRKLKEISGRQQSLAQNSFVGFPNLLRTAKTRIDSIKQEKEAEAESMLRTQFKMELIIYTQDSTYSNTLISLKREEEEGEEQKGGNSYVVSGFGFSSLLSNTNNHATLQELMRHLKSYYGIASKRLADQVPLMIRYLLLQEAALQLQRDMLQLIQDKDCTETLLKEDHDIGNKRANLLSRQKRLMKAHSYLFLVNVTSDRRTGLKNNVQVNLKQSQKEDKTTDCLKTKH</sequence>
<dbReference type="GO" id="GO:0008017">
    <property type="term" value="F:microtubule binding"/>
    <property type="evidence" value="ECO:0007669"/>
    <property type="project" value="TreeGrafter"/>
</dbReference>
<dbReference type="GO" id="GO:0005874">
    <property type="term" value="C:microtubule"/>
    <property type="evidence" value="ECO:0007669"/>
    <property type="project" value="TreeGrafter"/>
</dbReference>
<accession>A0A8B9KF29</accession>
<evidence type="ECO:0000256" key="5">
    <source>
        <dbReference type="RuleBase" id="RU003932"/>
    </source>
</evidence>
<proteinExistence type="inferred from homology"/>
<dbReference type="GO" id="GO:0098793">
    <property type="term" value="C:presynapse"/>
    <property type="evidence" value="ECO:0007669"/>
    <property type="project" value="GOC"/>
</dbReference>
<gene>
    <name evidence="8" type="primary">mxa</name>
</gene>
<dbReference type="FunFam" id="1.20.120.1240:FF:000007">
    <property type="entry name" value="Interferon-induced GTP-binding protein Mx1"/>
    <property type="match status" value="1"/>
</dbReference>
<dbReference type="Pfam" id="PF00350">
    <property type="entry name" value="Dynamin_N"/>
    <property type="match status" value="1"/>
</dbReference>
<dbReference type="PROSITE" id="PS51718">
    <property type="entry name" value="G_DYNAMIN_2"/>
    <property type="match status" value="1"/>
</dbReference>
<dbReference type="Gene3D" id="3.40.50.300">
    <property type="entry name" value="P-loop containing nucleotide triphosphate hydrolases"/>
    <property type="match status" value="1"/>
</dbReference>
<dbReference type="InterPro" id="IPR030381">
    <property type="entry name" value="G_DYNAMIN_dom"/>
</dbReference>
<dbReference type="PRINTS" id="PR00195">
    <property type="entry name" value="DYNAMIN"/>
</dbReference>
<evidence type="ECO:0000313" key="9">
    <source>
        <dbReference type="Proteomes" id="UP000694621"/>
    </source>
</evidence>
<evidence type="ECO:0000256" key="2">
    <source>
        <dbReference type="ARBA" id="ARBA00022490"/>
    </source>
</evidence>
<protein>
    <submittedName>
        <fullName evidence="8">Myxovirus (influenza) resistance A</fullName>
    </submittedName>
</protein>
<dbReference type="PANTHER" id="PTHR11566:SF225">
    <property type="entry name" value="INTERFERON-INDUCED GTP-BINDING PROTEIN MX-RELATED"/>
    <property type="match status" value="1"/>
</dbReference>
<dbReference type="GO" id="GO:0005525">
    <property type="term" value="F:GTP binding"/>
    <property type="evidence" value="ECO:0007669"/>
    <property type="project" value="UniProtKB-KW"/>
</dbReference>
<dbReference type="GO" id="GO:0005634">
    <property type="term" value="C:nucleus"/>
    <property type="evidence" value="ECO:0007669"/>
    <property type="project" value="TreeGrafter"/>
</dbReference>
<dbReference type="PROSITE" id="PS00410">
    <property type="entry name" value="G_DYNAMIN_1"/>
    <property type="match status" value="1"/>
</dbReference>
<dbReference type="FunFam" id="3.40.50.300:FF:000621">
    <property type="entry name" value="Interferon-induced GTP-binding protein Mx1"/>
    <property type="match status" value="1"/>
</dbReference>
<dbReference type="GO" id="GO:0016185">
    <property type="term" value="P:synaptic vesicle budding from presynaptic endocytic zone membrane"/>
    <property type="evidence" value="ECO:0007669"/>
    <property type="project" value="TreeGrafter"/>
</dbReference>
<dbReference type="InterPro" id="IPR000375">
    <property type="entry name" value="Dynamin_stalk"/>
</dbReference>
<dbReference type="PANTHER" id="PTHR11566">
    <property type="entry name" value="DYNAMIN"/>
    <property type="match status" value="1"/>
</dbReference>
<organism evidence="8 9">
    <name type="scientific">Astyanax mexicanus</name>
    <name type="common">Blind cave fish</name>
    <name type="synonym">Astyanax fasciatus mexicanus</name>
    <dbReference type="NCBI Taxonomy" id="7994"/>
    <lineage>
        <taxon>Eukaryota</taxon>
        <taxon>Metazoa</taxon>
        <taxon>Chordata</taxon>
        <taxon>Craniata</taxon>
        <taxon>Vertebrata</taxon>
        <taxon>Euteleostomi</taxon>
        <taxon>Actinopterygii</taxon>
        <taxon>Neopterygii</taxon>
        <taxon>Teleostei</taxon>
        <taxon>Ostariophysi</taxon>
        <taxon>Characiformes</taxon>
        <taxon>Characoidei</taxon>
        <taxon>Acestrorhamphidae</taxon>
        <taxon>Acestrorhamphinae</taxon>
        <taxon>Astyanax</taxon>
    </lineage>
</organism>
<dbReference type="InterPro" id="IPR045063">
    <property type="entry name" value="Dynamin_N"/>
</dbReference>
<dbReference type="GO" id="GO:0003924">
    <property type="term" value="F:GTPase activity"/>
    <property type="evidence" value="ECO:0007669"/>
    <property type="project" value="InterPro"/>
</dbReference>
<dbReference type="InterPro" id="IPR027417">
    <property type="entry name" value="P-loop_NTPase"/>
</dbReference>
<name>A0A8B9KF29_ASTMX</name>
<dbReference type="GO" id="GO:0031623">
    <property type="term" value="P:receptor internalization"/>
    <property type="evidence" value="ECO:0007669"/>
    <property type="project" value="TreeGrafter"/>
</dbReference>
<dbReference type="Proteomes" id="UP000694621">
    <property type="component" value="Unplaced"/>
</dbReference>
<dbReference type="InterPro" id="IPR022812">
    <property type="entry name" value="Dynamin"/>
</dbReference>
<comment type="similarity">
    <text evidence="5">Belongs to the TRAFAC class dynamin-like GTPase superfamily. Dynamin/Fzo/YdjA family.</text>
</comment>
<keyword evidence="4 5" id="KW-0342">GTP-binding</keyword>
<dbReference type="InterPro" id="IPR003130">
    <property type="entry name" value="GED"/>
</dbReference>
<dbReference type="InterPro" id="IPR020850">
    <property type="entry name" value="GED_dom"/>
</dbReference>
<dbReference type="InterPro" id="IPR019762">
    <property type="entry name" value="Dynamin_GTPase_CS"/>
</dbReference>
<dbReference type="Gene3D" id="1.20.120.1240">
    <property type="entry name" value="Dynamin, middle domain"/>
    <property type="match status" value="1"/>
</dbReference>
<dbReference type="InterPro" id="IPR001401">
    <property type="entry name" value="Dynamin_GTPase"/>
</dbReference>
<dbReference type="SMART" id="SM00053">
    <property type="entry name" value="DYNc"/>
    <property type="match status" value="1"/>
</dbReference>
<dbReference type="Pfam" id="PF02212">
    <property type="entry name" value="GED"/>
    <property type="match status" value="1"/>
</dbReference>